<keyword evidence="3" id="KW-0963">Cytoplasm</keyword>
<dbReference type="PROSITE" id="PS51511">
    <property type="entry name" value="FIP_RBD"/>
    <property type="match status" value="1"/>
</dbReference>
<feature type="region of interest" description="Disordered" evidence="11">
    <location>
        <begin position="766"/>
        <end position="805"/>
    </location>
</feature>
<dbReference type="GO" id="GO:0007274">
    <property type="term" value="P:neuromuscular synaptic transmission"/>
    <property type="evidence" value="ECO:0007669"/>
    <property type="project" value="TreeGrafter"/>
</dbReference>
<evidence type="ECO:0000259" key="12">
    <source>
        <dbReference type="PROSITE" id="PS51511"/>
    </source>
</evidence>
<evidence type="ECO:0000256" key="6">
    <source>
        <dbReference type="ARBA" id="ARBA00023054"/>
    </source>
</evidence>
<dbReference type="InterPro" id="IPR019323">
    <property type="entry name" value="ELKS/CAST"/>
</dbReference>
<dbReference type="InterPro" id="IPR019018">
    <property type="entry name" value="Rab-bd_FIP-RBD"/>
</dbReference>
<dbReference type="Proteomes" id="UP000694580">
    <property type="component" value="Chromosome 15"/>
</dbReference>
<keyword evidence="14" id="KW-1185">Reference proteome</keyword>
<keyword evidence="7" id="KW-0206">Cytoskeleton</keyword>
<evidence type="ECO:0000256" key="9">
    <source>
        <dbReference type="ARBA" id="ARBA00034106"/>
    </source>
</evidence>
<keyword evidence="2" id="KW-0813">Transport</keyword>
<evidence type="ECO:0000256" key="8">
    <source>
        <dbReference type="ARBA" id="ARBA00023273"/>
    </source>
</evidence>
<dbReference type="Ensembl" id="ENSDCDT00010051225.1">
    <property type="protein sequence ID" value="ENSDCDP00010041278.1"/>
    <property type="gene ID" value="ENSDCDG00010026134.1"/>
</dbReference>
<evidence type="ECO:0000256" key="4">
    <source>
        <dbReference type="ARBA" id="ARBA00022553"/>
    </source>
</evidence>
<keyword evidence="8" id="KW-0966">Cell projection</keyword>
<evidence type="ECO:0000256" key="10">
    <source>
        <dbReference type="SAM" id="Coils"/>
    </source>
</evidence>
<feature type="domain" description="FIP-RBD" evidence="12">
    <location>
        <begin position="996"/>
        <end position="1058"/>
    </location>
</feature>
<protein>
    <recommendedName>
        <fullName evidence="12">FIP-RBD domain-containing protein</fullName>
    </recommendedName>
</protein>
<name>A0AAY4D798_9TELE</name>
<feature type="compositionally biased region" description="Polar residues" evidence="11">
    <location>
        <begin position="81"/>
        <end position="97"/>
    </location>
</feature>
<dbReference type="Gene3D" id="1.20.5.2440">
    <property type="match status" value="1"/>
</dbReference>
<keyword evidence="4" id="KW-0597">Phosphoprotein</keyword>
<gene>
    <name evidence="13" type="primary">ERC1</name>
</gene>
<dbReference type="GO" id="GO:0098882">
    <property type="term" value="F:structural constituent of presynaptic active zone"/>
    <property type="evidence" value="ECO:0007669"/>
    <property type="project" value="TreeGrafter"/>
</dbReference>
<evidence type="ECO:0000256" key="1">
    <source>
        <dbReference type="ARBA" id="ARBA00004245"/>
    </source>
</evidence>
<reference evidence="13 14" key="1">
    <citation type="submission" date="2020-06" db="EMBL/GenBank/DDBJ databases">
        <authorList>
            <consortium name="Wellcome Sanger Institute Data Sharing"/>
        </authorList>
    </citation>
    <scope>NUCLEOTIDE SEQUENCE [LARGE SCALE GENOMIC DNA]</scope>
</reference>
<dbReference type="InterPro" id="IPR037245">
    <property type="entry name" value="FIP-RBD_C_sf"/>
</dbReference>
<dbReference type="PANTHER" id="PTHR18861:SF1">
    <property type="entry name" value="ELKS_RAB6-INTERACTING_CAST FAMILY MEMBER 1"/>
    <property type="match status" value="1"/>
</dbReference>
<dbReference type="GeneTree" id="ENSGT00650000093320"/>
<dbReference type="SUPFAM" id="SSF90257">
    <property type="entry name" value="Myosin rod fragments"/>
    <property type="match status" value="1"/>
</dbReference>
<feature type="coiled-coil region" evidence="10">
    <location>
        <begin position="170"/>
        <end position="197"/>
    </location>
</feature>
<sequence>MYGSARSVGKIEGNHSGGGSNQSPGRSPRLPRSPRLGHRRTSSTGGSGGVGGGGKTLSMENIQSLNAAYAASGPMYLSDNEVVSSSGTDLPKSTMTLGRSGGAPPVGASRLPYGVRATGMGSSPNISNVSQPGGAQVASDSIAFGDHHLPTSSMASTVPHSLRQARDNTIMDLQAQLKEVLRENDLLRKEVDMKESKLSSSMNSIKTFWSPELKKERALRKDEVSKITVWKEQYRVLQDEAQHLQMTVQALQDELRIQRDLNQLFQQDCVGGTRASGEPFSAAELTEENFQRLHGEHERQAKELFLLRKTLEEMELRIETQKQTLGARDESIKKLLEMLQSKGLSAKASEEDHERTRRLAEAEMHMHHMESLLDQKDKEMATLREELQRRFEGAPESAKTKALQTVIEMKDSKISSLERSLRDMEEEIQMLKSNGALSTEEREEEMKQMEVYRSHSKFMKNKIDQVKQDLSRKDTELLGLQTKLETLTNQFSDSKQHIDVLKESLTAKEQRAAILQTEVDALRLRLEEKETMLNKKSKQIQEVSEEKGTLSGEIHDLKDMLDVKERKVNVLQKKIENLQEQLRDKEKQMSNLKERVKSLQADTSNTDTALTTLEEALAEKERIIDRLKEQRDRDEREKTEELDSNKKELKVLKEKISLLQGDLSDRETSLLDLKEHASSLASSGLKKDSKLKSLEIALEQKKEECLKMESQVKKAQTAAVEAQANTELSERIATLEQEVMRYKEDSAKAQAEVDRLLEILREMENEKNDKDKKISELERQTKDQSKKVANLKHKEQVEKSKNAQLMEEARKREDNINESSQQMEELLGAMEKVKQELESMKAKLSSTQQSLAEKETHLTTLRAERRKHLEEVLEMKQEALLAAISEKDANIALLELSSSKKKKTQDEVSLLKREKDRLVQQLKQQTQNRMKLMADNYEDDHLKASSHSDQPNHKPSPDQIIPPLLDLNQNRSKLKLYIGHLTALCHERDPHILQDLAPPSSYHRNERDAWEEELWKMSPEQLESELEQCERESAELQEYANSVLQQIADHCPDILEQVVNALEESC</sequence>
<evidence type="ECO:0000313" key="13">
    <source>
        <dbReference type="Ensembl" id="ENSDCDP00010041278.1"/>
    </source>
</evidence>
<reference evidence="13" key="2">
    <citation type="submission" date="2025-08" db="UniProtKB">
        <authorList>
            <consortium name="Ensembl"/>
        </authorList>
    </citation>
    <scope>IDENTIFICATION</scope>
</reference>
<dbReference type="SUPFAM" id="SSF144270">
    <property type="entry name" value="Eferin C-derminal domain-like"/>
    <property type="match status" value="1"/>
</dbReference>
<dbReference type="GO" id="GO:0048167">
    <property type="term" value="P:regulation of synaptic plasticity"/>
    <property type="evidence" value="ECO:0007669"/>
    <property type="project" value="TreeGrafter"/>
</dbReference>
<evidence type="ECO:0000256" key="11">
    <source>
        <dbReference type="SAM" id="MobiDB-lite"/>
    </source>
</evidence>
<dbReference type="Pfam" id="PF09457">
    <property type="entry name" value="RBD-FIP"/>
    <property type="match status" value="1"/>
</dbReference>
<dbReference type="Gene3D" id="1.10.287.1490">
    <property type="match status" value="1"/>
</dbReference>
<feature type="region of interest" description="Disordered" evidence="11">
    <location>
        <begin position="941"/>
        <end position="961"/>
    </location>
</feature>
<dbReference type="GO" id="GO:0030424">
    <property type="term" value="C:axon"/>
    <property type="evidence" value="ECO:0007669"/>
    <property type="project" value="UniProtKB-SubCell"/>
</dbReference>
<evidence type="ECO:0000313" key="14">
    <source>
        <dbReference type="Proteomes" id="UP000694580"/>
    </source>
</evidence>
<evidence type="ECO:0000256" key="2">
    <source>
        <dbReference type="ARBA" id="ARBA00022448"/>
    </source>
</evidence>
<feature type="coiled-coil region" evidence="10">
    <location>
        <begin position="498"/>
        <end position="662"/>
    </location>
</feature>
<feature type="coiled-coil region" evidence="10">
    <location>
        <begin position="366"/>
        <end position="441"/>
    </location>
</feature>
<dbReference type="AlphaFoldDB" id="A0AAY4D798"/>
<keyword evidence="6 10" id="KW-0175">Coiled coil</keyword>
<reference evidence="13" key="3">
    <citation type="submission" date="2025-09" db="UniProtKB">
        <authorList>
            <consortium name="Ensembl"/>
        </authorList>
    </citation>
    <scope>IDENTIFICATION</scope>
</reference>
<feature type="compositionally biased region" description="Low complexity" evidence="11">
    <location>
        <begin position="23"/>
        <end position="34"/>
    </location>
</feature>
<dbReference type="Pfam" id="PF10174">
    <property type="entry name" value="Cast"/>
    <property type="match status" value="1"/>
</dbReference>
<dbReference type="PANTHER" id="PTHR18861">
    <property type="entry name" value="ELKS/RAB6-INTERACTING/CAST PROTEIN"/>
    <property type="match status" value="1"/>
</dbReference>
<proteinExistence type="predicted"/>
<feature type="region of interest" description="Disordered" evidence="11">
    <location>
        <begin position="81"/>
        <end position="111"/>
    </location>
</feature>
<evidence type="ECO:0000256" key="5">
    <source>
        <dbReference type="ARBA" id="ARBA00023018"/>
    </source>
</evidence>
<dbReference type="GO" id="GO:0048788">
    <property type="term" value="C:cytoskeleton of presynaptic active zone"/>
    <property type="evidence" value="ECO:0007669"/>
    <property type="project" value="TreeGrafter"/>
</dbReference>
<accession>A0AAY4D798</accession>
<comment type="subcellular location">
    <subcellularLocation>
        <location evidence="1">Cytoplasm</location>
        <location evidence="1">Cytoskeleton</location>
    </subcellularLocation>
    <subcellularLocation>
        <location evidence="9">Presynapse</location>
    </subcellularLocation>
</comment>
<evidence type="ECO:0000256" key="3">
    <source>
        <dbReference type="ARBA" id="ARBA00022490"/>
    </source>
</evidence>
<evidence type="ECO:0000256" key="7">
    <source>
        <dbReference type="ARBA" id="ARBA00023212"/>
    </source>
</evidence>
<feature type="compositionally biased region" description="Gly residues" evidence="11">
    <location>
        <begin position="45"/>
        <end position="55"/>
    </location>
</feature>
<organism evidence="13 14">
    <name type="scientific">Denticeps clupeoides</name>
    <name type="common">denticle herring</name>
    <dbReference type="NCBI Taxonomy" id="299321"/>
    <lineage>
        <taxon>Eukaryota</taxon>
        <taxon>Metazoa</taxon>
        <taxon>Chordata</taxon>
        <taxon>Craniata</taxon>
        <taxon>Vertebrata</taxon>
        <taxon>Euteleostomi</taxon>
        <taxon>Actinopterygii</taxon>
        <taxon>Neopterygii</taxon>
        <taxon>Teleostei</taxon>
        <taxon>Clupei</taxon>
        <taxon>Clupeiformes</taxon>
        <taxon>Denticipitoidei</taxon>
        <taxon>Denticipitidae</taxon>
        <taxon>Denticeps</taxon>
    </lineage>
</organism>
<feature type="region of interest" description="Disordered" evidence="11">
    <location>
        <begin position="1"/>
        <end position="57"/>
    </location>
</feature>
<keyword evidence="5" id="KW-0770">Synapse</keyword>